<dbReference type="Proteomes" id="UP001292094">
    <property type="component" value="Unassembled WGS sequence"/>
</dbReference>
<dbReference type="Gene3D" id="1.10.10.60">
    <property type="entry name" value="Homeodomain-like"/>
    <property type="match status" value="1"/>
</dbReference>
<accession>A0AAE1TTB9</accession>
<keyword evidence="4" id="KW-1185">Reference proteome</keyword>
<dbReference type="InterPro" id="IPR044822">
    <property type="entry name" value="Myb_DNA-bind_4"/>
</dbReference>
<comment type="caution">
    <text evidence="3">The sequence shown here is derived from an EMBL/GenBank/DDBJ whole genome shotgun (WGS) entry which is preliminary data.</text>
</comment>
<gene>
    <name evidence="3" type="ORF">Pmani_032883</name>
</gene>
<evidence type="ECO:0000259" key="2">
    <source>
        <dbReference type="Pfam" id="PF13837"/>
    </source>
</evidence>
<name>A0AAE1TTB9_9EUCA</name>
<dbReference type="AlphaFoldDB" id="A0AAE1TTB9"/>
<proteinExistence type="predicted"/>
<evidence type="ECO:0000313" key="4">
    <source>
        <dbReference type="Proteomes" id="UP001292094"/>
    </source>
</evidence>
<evidence type="ECO:0000313" key="3">
    <source>
        <dbReference type="EMBL" id="KAK4294500.1"/>
    </source>
</evidence>
<feature type="region of interest" description="Disordered" evidence="1">
    <location>
        <begin position="291"/>
        <end position="313"/>
    </location>
</feature>
<dbReference type="Pfam" id="PF13837">
    <property type="entry name" value="Myb_DNA-bind_4"/>
    <property type="match status" value="1"/>
</dbReference>
<sequence>MASPAERYQCSICDRLFPQEWEAQQCMNSHYEHVENPQRYECGRCHTIYISQDAASGCLARHLAHEEREEGTQTYSCERCKVSYSSSEEASQCLSRHAAQDALEQAEGCASVTREISSAKSAWTEETVAILIRAVRDAYPRLDGKKERRDRVWRDTFAVVSPDIPRVNVQQCKIKWKNLRYAFIKYIENMKTTGARKLHEPQGYELLCSFLGERVIAAPVTASCGLAQLTPGMQKPDNAPVAGPSGITSVPSGVPVAGPSGITSVPSSLTSVAGPSGTHCVPSGVTCAAGPSGVPNTPPGSPSDPDDPAPVVSLPEVRKPAVKRKKIRPPSLSQRLERTQRQILEEVRASGRRMSSFIECYSDFMREHKKLMVEQLENQGQFINLEREKIEILKKKTESEKKKD</sequence>
<dbReference type="EMBL" id="JAWZYT010004276">
    <property type="protein sequence ID" value="KAK4294500.1"/>
    <property type="molecule type" value="Genomic_DNA"/>
</dbReference>
<evidence type="ECO:0000256" key="1">
    <source>
        <dbReference type="SAM" id="MobiDB-lite"/>
    </source>
</evidence>
<feature type="domain" description="Myb/SANT-like DNA-binding" evidence="2">
    <location>
        <begin position="121"/>
        <end position="194"/>
    </location>
</feature>
<organism evidence="3 4">
    <name type="scientific">Petrolisthes manimaculis</name>
    <dbReference type="NCBI Taxonomy" id="1843537"/>
    <lineage>
        <taxon>Eukaryota</taxon>
        <taxon>Metazoa</taxon>
        <taxon>Ecdysozoa</taxon>
        <taxon>Arthropoda</taxon>
        <taxon>Crustacea</taxon>
        <taxon>Multicrustacea</taxon>
        <taxon>Malacostraca</taxon>
        <taxon>Eumalacostraca</taxon>
        <taxon>Eucarida</taxon>
        <taxon>Decapoda</taxon>
        <taxon>Pleocyemata</taxon>
        <taxon>Anomura</taxon>
        <taxon>Galatheoidea</taxon>
        <taxon>Porcellanidae</taxon>
        <taxon>Petrolisthes</taxon>
    </lineage>
</organism>
<protein>
    <recommendedName>
        <fullName evidence="2">Myb/SANT-like DNA-binding domain-containing protein</fullName>
    </recommendedName>
</protein>
<reference evidence="3" key="1">
    <citation type="submission" date="2023-11" db="EMBL/GenBank/DDBJ databases">
        <title>Genome assemblies of two species of porcelain crab, Petrolisthes cinctipes and Petrolisthes manimaculis (Anomura: Porcellanidae).</title>
        <authorList>
            <person name="Angst P."/>
        </authorList>
    </citation>
    <scope>NUCLEOTIDE SEQUENCE</scope>
    <source>
        <strain evidence="3">PB745_02</strain>
        <tissue evidence="3">Gill</tissue>
    </source>
</reference>